<evidence type="ECO:0000313" key="6">
    <source>
        <dbReference type="Proteomes" id="UP000009022"/>
    </source>
</evidence>
<dbReference type="GO" id="GO:0006607">
    <property type="term" value="P:NLS-bearing protein import into nucleus"/>
    <property type="evidence" value="ECO:0000318"/>
    <property type="project" value="GO_Central"/>
</dbReference>
<evidence type="ECO:0000256" key="3">
    <source>
        <dbReference type="ARBA" id="ARBA00022927"/>
    </source>
</evidence>
<dbReference type="GO" id="GO:0008139">
    <property type="term" value="F:nuclear localization sequence binding"/>
    <property type="evidence" value="ECO:0000318"/>
    <property type="project" value="GO_Central"/>
</dbReference>
<dbReference type="PANTHER" id="PTHR23316">
    <property type="entry name" value="IMPORTIN ALPHA"/>
    <property type="match status" value="1"/>
</dbReference>
<dbReference type="KEGG" id="tad:TRIADDRAFT_56212"/>
<sequence length="533" mass="61493">MGMIARTILRSRSIDCRGQSLAKFLFLQAILTRNIFGTDWIDLEMARFKATARKSDSWQAKKFFYKKLTVEKLNALKTQMRSRDLNTVLTAIREFCQHLRNREYRKSLIRQIVDSELVPVFVKFLRSPNAEIVTEASYVLAVVSSGKVDEMRQILNDFPRHRYPKLLVSKDVDQDITKGAIRNTKAVVQAGAVPPLIALLSHDDDDVKQNCLWTIGSIAEDCAKYRSDLLAQNILPPLSQILENEMANQELLTYGAWAFRCLCYKRIARSDKHVIPAVIPMVWQLLQSENICILSHVTWHRYTPLVKPVMLAISNIISRGPVQRKMLVDCSPWQNMAVFTDYLRCDNNILMVLCKVAWKLMSDKEQIQSAIDSQILPNLIRIVRKRRGRKLPNELVMLIADAVLGSDDQQIWYIADQKAVRAFCLTLPKISDTDTLHDVISALQSILRVGEDVRKLENQYENAYAAEFKAKDVEFMQSLVQHQDKAISRKARSIMSKHFRQKRKRTKQQPQQPQQEPKQEQQEGQQEEQQQEA</sequence>
<dbReference type="GO" id="GO:0061608">
    <property type="term" value="F:nuclear import signal receptor activity"/>
    <property type="evidence" value="ECO:0000318"/>
    <property type="project" value="GO_Central"/>
</dbReference>
<organism evidence="5 6">
    <name type="scientific">Trichoplax adhaerens</name>
    <name type="common">Trichoplax reptans</name>
    <dbReference type="NCBI Taxonomy" id="10228"/>
    <lineage>
        <taxon>Eukaryota</taxon>
        <taxon>Metazoa</taxon>
        <taxon>Placozoa</taxon>
        <taxon>Uniplacotomia</taxon>
        <taxon>Trichoplacea</taxon>
        <taxon>Trichoplacidae</taxon>
        <taxon>Trichoplax</taxon>
    </lineage>
</organism>
<accession>B3RXH6</accession>
<dbReference type="Gene3D" id="1.25.10.10">
    <property type="entry name" value="Leucine-rich Repeat Variant"/>
    <property type="match status" value="2"/>
</dbReference>
<dbReference type="Proteomes" id="UP000009022">
    <property type="component" value="Unassembled WGS sequence"/>
</dbReference>
<comment type="similarity">
    <text evidence="1">Belongs to the importin alpha family.</text>
</comment>
<feature type="compositionally biased region" description="Low complexity" evidence="4">
    <location>
        <begin position="508"/>
        <end position="524"/>
    </location>
</feature>
<dbReference type="EMBL" id="DS985245">
    <property type="protein sequence ID" value="EDV24430.1"/>
    <property type="molecule type" value="Genomic_DNA"/>
</dbReference>
<dbReference type="eggNOG" id="KOG0166">
    <property type="taxonomic scope" value="Eukaryota"/>
</dbReference>
<dbReference type="AlphaFoldDB" id="B3RXH6"/>
<dbReference type="RefSeq" id="XP_002112320.1">
    <property type="nucleotide sequence ID" value="XM_002112284.1"/>
</dbReference>
<evidence type="ECO:0008006" key="7">
    <source>
        <dbReference type="Google" id="ProtNLM"/>
    </source>
</evidence>
<dbReference type="InterPro" id="IPR000225">
    <property type="entry name" value="Armadillo"/>
</dbReference>
<evidence type="ECO:0000256" key="2">
    <source>
        <dbReference type="ARBA" id="ARBA00022448"/>
    </source>
</evidence>
<feature type="region of interest" description="Disordered" evidence="4">
    <location>
        <begin position="494"/>
        <end position="533"/>
    </location>
</feature>
<dbReference type="HOGENOM" id="CLU_511270_0_0_1"/>
<evidence type="ECO:0000313" key="5">
    <source>
        <dbReference type="EMBL" id="EDV24430.1"/>
    </source>
</evidence>
<dbReference type="InParanoid" id="B3RXH6"/>
<evidence type="ECO:0000256" key="1">
    <source>
        <dbReference type="ARBA" id="ARBA00010394"/>
    </source>
</evidence>
<dbReference type="SMART" id="SM00185">
    <property type="entry name" value="ARM"/>
    <property type="match status" value="4"/>
</dbReference>
<keyword evidence="3" id="KW-0653">Protein transport</keyword>
<dbReference type="GO" id="GO:0005634">
    <property type="term" value="C:nucleus"/>
    <property type="evidence" value="ECO:0000318"/>
    <property type="project" value="GO_Central"/>
</dbReference>
<name>B3RXH6_TRIAD</name>
<dbReference type="CTD" id="6753533"/>
<evidence type="ECO:0000256" key="4">
    <source>
        <dbReference type="SAM" id="MobiDB-lite"/>
    </source>
</evidence>
<dbReference type="Pfam" id="PF00514">
    <property type="entry name" value="Arm"/>
    <property type="match status" value="1"/>
</dbReference>
<dbReference type="InterPro" id="IPR011989">
    <property type="entry name" value="ARM-like"/>
</dbReference>
<dbReference type="InterPro" id="IPR016024">
    <property type="entry name" value="ARM-type_fold"/>
</dbReference>
<feature type="compositionally biased region" description="Basic residues" evidence="4">
    <location>
        <begin position="494"/>
        <end position="507"/>
    </location>
</feature>
<dbReference type="PhylomeDB" id="B3RXH6"/>
<dbReference type="GeneID" id="6753533"/>
<proteinExistence type="inferred from homology"/>
<dbReference type="GO" id="GO:0005654">
    <property type="term" value="C:nucleoplasm"/>
    <property type="evidence" value="ECO:0000318"/>
    <property type="project" value="GO_Central"/>
</dbReference>
<gene>
    <name evidence="5" type="ORF">TRIADDRAFT_56212</name>
</gene>
<dbReference type="OrthoDB" id="29145at2759"/>
<dbReference type="SUPFAM" id="SSF48371">
    <property type="entry name" value="ARM repeat"/>
    <property type="match status" value="1"/>
</dbReference>
<keyword evidence="2" id="KW-0813">Transport</keyword>
<reference evidence="5 6" key="1">
    <citation type="journal article" date="2008" name="Nature">
        <title>The Trichoplax genome and the nature of placozoans.</title>
        <authorList>
            <person name="Srivastava M."/>
            <person name="Begovic E."/>
            <person name="Chapman J."/>
            <person name="Putnam N.H."/>
            <person name="Hellsten U."/>
            <person name="Kawashima T."/>
            <person name="Kuo A."/>
            <person name="Mitros T."/>
            <person name="Salamov A."/>
            <person name="Carpenter M.L."/>
            <person name="Signorovitch A.Y."/>
            <person name="Moreno M.A."/>
            <person name="Kamm K."/>
            <person name="Grimwood J."/>
            <person name="Schmutz J."/>
            <person name="Shapiro H."/>
            <person name="Grigoriev I.V."/>
            <person name="Buss L.W."/>
            <person name="Schierwater B."/>
            <person name="Dellaporta S.L."/>
            <person name="Rokhsar D.S."/>
        </authorList>
    </citation>
    <scope>NUCLEOTIDE SEQUENCE [LARGE SCALE GENOMIC DNA]</scope>
    <source>
        <strain evidence="5 6">Grell-BS-1999</strain>
    </source>
</reference>
<dbReference type="STRING" id="10228.B3RXH6"/>
<protein>
    <recommendedName>
        <fullName evidence="7">Importin subunit alpha</fullName>
    </recommendedName>
</protein>
<keyword evidence="6" id="KW-1185">Reference proteome</keyword>